<dbReference type="Proteomes" id="UP000287502">
    <property type="component" value="Chromosome"/>
</dbReference>
<keyword evidence="1" id="KW-0812">Transmembrane</keyword>
<accession>A0A3R5UVQ4</accession>
<keyword evidence="1" id="KW-1133">Transmembrane helix</keyword>
<evidence type="ECO:0008006" key="4">
    <source>
        <dbReference type="Google" id="ProtNLM"/>
    </source>
</evidence>
<feature type="transmembrane region" description="Helical" evidence="1">
    <location>
        <begin position="50"/>
        <end position="68"/>
    </location>
</feature>
<evidence type="ECO:0000256" key="1">
    <source>
        <dbReference type="SAM" id="Phobius"/>
    </source>
</evidence>
<evidence type="ECO:0000313" key="3">
    <source>
        <dbReference type="Proteomes" id="UP000287502"/>
    </source>
</evidence>
<keyword evidence="3" id="KW-1185">Reference proteome</keyword>
<reference evidence="2 3" key="1">
    <citation type="submission" date="2019-01" db="EMBL/GenBank/DDBJ databases">
        <title>Geovibrio thiophilus DSM 11263, complete genome.</title>
        <authorList>
            <person name="Spring S."/>
            <person name="Bunk B."/>
            <person name="Sproer C."/>
        </authorList>
    </citation>
    <scope>NUCLEOTIDE SEQUENCE [LARGE SCALE GENOMIC DNA]</scope>
    <source>
        <strain evidence="2 3">DSM 11263</strain>
    </source>
</reference>
<feature type="transmembrane region" description="Helical" evidence="1">
    <location>
        <begin position="18"/>
        <end position="38"/>
    </location>
</feature>
<dbReference type="KEGG" id="gtl:EP073_10735"/>
<dbReference type="OrthoDB" id="1684279at2"/>
<protein>
    <recommendedName>
        <fullName evidence="4">Iron transporter</fullName>
    </recommendedName>
</protein>
<dbReference type="AlphaFoldDB" id="A0A3R5UVQ4"/>
<sequence length="95" mass="9959">MAESIPEKSHGFETVSRILLGVAGGYALSAMVSALLAGVMPFNPIQSEKAANMLFFITYACALVWVFSNAGTKTVWAVMLVLFAVTGSMLLLGGA</sequence>
<keyword evidence="1" id="KW-0472">Membrane</keyword>
<evidence type="ECO:0000313" key="2">
    <source>
        <dbReference type="EMBL" id="QAR33858.1"/>
    </source>
</evidence>
<dbReference type="RefSeq" id="WP_128467143.1">
    <property type="nucleotide sequence ID" value="NZ_CP035108.1"/>
</dbReference>
<dbReference type="EMBL" id="CP035108">
    <property type="protein sequence ID" value="QAR33858.1"/>
    <property type="molecule type" value="Genomic_DNA"/>
</dbReference>
<gene>
    <name evidence="2" type="ORF">EP073_10735</name>
</gene>
<feature type="transmembrane region" description="Helical" evidence="1">
    <location>
        <begin position="74"/>
        <end position="93"/>
    </location>
</feature>
<name>A0A3R5UVQ4_9BACT</name>
<organism evidence="2 3">
    <name type="scientific">Geovibrio thiophilus</name>
    <dbReference type="NCBI Taxonomy" id="139438"/>
    <lineage>
        <taxon>Bacteria</taxon>
        <taxon>Pseudomonadati</taxon>
        <taxon>Deferribacterota</taxon>
        <taxon>Deferribacteres</taxon>
        <taxon>Deferribacterales</taxon>
        <taxon>Geovibrionaceae</taxon>
        <taxon>Geovibrio</taxon>
    </lineage>
</organism>
<proteinExistence type="predicted"/>